<dbReference type="AlphaFoldDB" id="A0A9W6UBZ7"/>
<gene>
    <name evidence="1" type="ORF">Plil01_001293000</name>
</gene>
<evidence type="ECO:0000313" key="2">
    <source>
        <dbReference type="Proteomes" id="UP001165083"/>
    </source>
</evidence>
<accession>A0A9W6UBZ7</accession>
<sequence>MFVGPKQTAARAVEVLDQAWRLSHGNKKRFLRIIMTLNKLHCFRLRDAAAIVDSSRHFDEMMDDATARTRFRFTVPQLHQLASALGLPRDGVRTVAGDNVSLAMVRRRLSEASKPFTVASEFGRSTAAYSRVVGATVTLLYNKHKNIQYFNEALVTAGIATCTGRGLHVALRKLRN</sequence>
<keyword evidence="2" id="KW-1185">Reference proteome</keyword>
<dbReference type="OrthoDB" id="125848at2759"/>
<comment type="caution">
    <text evidence="1">The sequence shown here is derived from an EMBL/GenBank/DDBJ whole genome shotgun (WGS) entry which is preliminary data.</text>
</comment>
<reference evidence="1" key="1">
    <citation type="submission" date="2023-04" db="EMBL/GenBank/DDBJ databases">
        <title>Phytophthora lilii NBRC 32176.</title>
        <authorList>
            <person name="Ichikawa N."/>
            <person name="Sato H."/>
            <person name="Tonouchi N."/>
        </authorList>
    </citation>
    <scope>NUCLEOTIDE SEQUENCE</scope>
    <source>
        <strain evidence="1">NBRC 32176</strain>
    </source>
</reference>
<dbReference type="Proteomes" id="UP001165083">
    <property type="component" value="Unassembled WGS sequence"/>
</dbReference>
<dbReference type="EMBL" id="BSXW01000831">
    <property type="protein sequence ID" value="GMF30345.1"/>
    <property type="molecule type" value="Genomic_DNA"/>
</dbReference>
<proteinExistence type="predicted"/>
<protein>
    <submittedName>
        <fullName evidence="1">Unnamed protein product</fullName>
    </submittedName>
</protein>
<evidence type="ECO:0000313" key="1">
    <source>
        <dbReference type="EMBL" id="GMF30345.1"/>
    </source>
</evidence>
<organism evidence="1 2">
    <name type="scientific">Phytophthora lilii</name>
    <dbReference type="NCBI Taxonomy" id="2077276"/>
    <lineage>
        <taxon>Eukaryota</taxon>
        <taxon>Sar</taxon>
        <taxon>Stramenopiles</taxon>
        <taxon>Oomycota</taxon>
        <taxon>Peronosporomycetes</taxon>
        <taxon>Peronosporales</taxon>
        <taxon>Peronosporaceae</taxon>
        <taxon>Phytophthora</taxon>
    </lineage>
</organism>
<name>A0A9W6UBZ7_9STRA</name>